<feature type="domain" description="RNase H type-1" evidence="1">
    <location>
        <begin position="1"/>
        <end position="81"/>
    </location>
</feature>
<dbReference type="GO" id="GO:0003676">
    <property type="term" value="F:nucleic acid binding"/>
    <property type="evidence" value="ECO:0007669"/>
    <property type="project" value="InterPro"/>
</dbReference>
<dbReference type="Gramene" id="TraesJAG4B03G02261350.1">
    <property type="protein sequence ID" value="TraesJAG4B03G02261350.1.CDS1"/>
    <property type="gene ID" value="TraesJAG4B03G02261350"/>
</dbReference>
<accession>A0A3B6IN69</accession>
<dbReference type="InterPro" id="IPR002156">
    <property type="entry name" value="RNaseH_domain"/>
</dbReference>
<dbReference type="PANTHER" id="PTHR47074">
    <property type="entry name" value="BNAC02G40300D PROTEIN"/>
    <property type="match status" value="1"/>
</dbReference>
<dbReference type="Gramene" id="TraesLAC4B03G02215220.1">
    <property type="protein sequence ID" value="TraesLAC4B03G02215220.1.CDS1"/>
    <property type="gene ID" value="TraesLAC4B03G02215220"/>
</dbReference>
<evidence type="ECO:0000259" key="1">
    <source>
        <dbReference type="Pfam" id="PF13456"/>
    </source>
</evidence>
<dbReference type="EnsemblPlants" id="TraesCS4B02G097700.1">
    <property type="protein sequence ID" value="TraesCS4B02G097700.1.cds1"/>
    <property type="gene ID" value="TraesCS4B02G097700"/>
</dbReference>
<dbReference type="Gramene" id="TraesSYM4B03G02288450.1">
    <property type="protein sequence ID" value="TraesSYM4B03G02288450.1.CDS1"/>
    <property type="gene ID" value="TraesSYM4B03G02288450"/>
</dbReference>
<reference evidence="2" key="2">
    <citation type="submission" date="2018-10" db="UniProtKB">
        <authorList>
            <consortium name="EnsemblPlants"/>
        </authorList>
    </citation>
    <scope>IDENTIFICATION</scope>
</reference>
<dbReference type="CDD" id="cd06222">
    <property type="entry name" value="RNase_H_like"/>
    <property type="match status" value="1"/>
</dbReference>
<dbReference type="Gramene" id="TraesRN4B0100234400.1">
    <property type="protein sequence ID" value="TraesRN4B0100234400.1"/>
    <property type="gene ID" value="TraesRN4B0100234400"/>
</dbReference>
<keyword evidence="3" id="KW-1185">Reference proteome</keyword>
<sequence>MAEALALRFGLNLAQSYGCSRLVINSDNIDVIQAMQEGGLFAGPAAAIIDDCYHMSRDLVIAQFEHCHREANSVAHEVARLARFSPPSTWFNEAPSALLPLMVKDSLLVSSE</sequence>
<dbReference type="InterPro" id="IPR052929">
    <property type="entry name" value="RNase_H-like_EbsB-rel"/>
</dbReference>
<evidence type="ECO:0000313" key="3">
    <source>
        <dbReference type="Proteomes" id="UP000019116"/>
    </source>
</evidence>
<dbReference type="OrthoDB" id="694800at2759"/>
<dbReference type="STRING" id="4565.A0A3B6IN69"/>
<dbReference type="Gramene" id="TraesCAD_scaffold_014348_01G000400.1">
    <property type="protein sequence ID" value="TraesCAD_scaffold_014348_01G000400.1"/>
    <property type="gene ID" value="TraesCAD_scaffold_014348_01G000400"/>
</dbReference>
<dbReference type="Gramene" id="TraesCLE_scaffold_021712_01G000300.1">
    <property type="protein sequence ID" value="TraesCLE_scaffold_021712_01G000300.1"/>
    <property type="gene ID" value="TraesCLE_scaffold_021712_01G000300"/>
</dbReference>
<dbReference type="SMR" id="A0A3B6IN69"/>
<dbReference type="Gramene" id="TraesPARA_EIv1.0_1329020.1">
    <property type="protein sequence ID" value="TraesPARA_EIv1.0_1329020.1.CDS1"/>
    <property type="gene ID" value="TraesPARA_EIv1.0_1329020"/>
</dbReference>
<organism evidence="2">
    <name type="scientific">Triticum aestivum</name>
    <name type="common">Wheat</name>
    <dbReference type="NCBI Taxonomy" id="4565"/>
    <lineage>
        <taxon>Eukaryota</taxon>
        <taxon>Viridiplantae</taxon>
        <taxon>Streptophyta</taxon>
        <taxon>Embryophyta</taxon>
        <taxon>Tracheophyta</taxon>
        <taxon>Spermatophyta</taxon>
        <taxon>Magnoliopsida</taxon>
        <taxon>Liliopsida</taxon>
        <taxon>Poales</taxon>
        <taxon>Poaceae</taxon>
        <taxon>BOP clade</taxon>
        <taxon>Pooideae</taxon>
        <taxon>Triticodae</taxon>
        <taxon>Triticeae</taxon>
        <taxon>Triticinae</taxon>
        <taxon>Triticum</taxon>
    </lineage>
</organism>
<name>A0A3B6IN69_WHEAT</name>
<dbReference type="Proteomes" id="UP000019116">
    <property type="component" value="Chromosome 4B"/>
</dbReference>
<dbReference type="Pfam" id="PF13456">
    <property type="entry name" value="RVT_3"/>
    <property type="match status" value="1"/>
</dbReference>
<dbReference type="InterPro" id="IPR036397">
    <property type="entry name" value="RNaseH_sf"/>
</dbReference>
<dbReference type="GO" id="GO:0004523">
    <property type="term" value="F:RNA-DNA hybrid ribonuclease activity"/>
    <property type="evidence" value="ECO:0007669"/>
    <property type="project" value="InterPro"/>
</dbReference>
<dbReference type="Gramene" id="TraesWEE_scaffold_017280_01G000100.1">
    <property type="protein sequence ID" value="TraesWEE_scaffold_017280_01G000100.1"/>
    <property type="gene ID" value="TraesWEE_scaffold_017280_01G000100"/>
</dbReference>
<dbReference type="Gramene" id="TraesLDM4B03G02261860.1">
    <property type="protein sequence ID" value="TraesLDM4B03G02261860.1.CDS1"/>
    <property type="gene ID" value="TraesLDM4B03G02261860"/>
</dbReference>
<dbReference type="PANTHER" id="PTHR47074:SF47">
    <property type="entry name" value="RNASE H TYPE-1 DOMAIN-CONTAINING PROTEIN"/>
    <property type="match status" value="1"/>
</dbReference>
<proteinExistence type="predicted"/>
<evidence type="ECO:0000313" key="2">
    <source>
        <dbReference type="EnsemblPlants" id="TraesCS4B02G097700.1.cds1"/>
    </source>
</evidence>
<dbReference type="Gene3D" id="3.30.420.10">
    <property type="entry name" value="Ribonuclease H-like superfamily/Ribonuclease H"/>
    <property type="match status" value="1"/>
</dbReference>
<dbReference type="Gramene" id="TraesNOR4B03G02278910.1">
    <property type="protein sequence ID" value="TraesNOR4B03G02278910.1.CDS1"/>
    <property type="gene ID" value="TraesNOR4B03G02278910"/>
</dbReference>
<dbReference type="SUPFAM" id="SSF53098">
    <property type="entry name" value="Ribonuclease H-like"/>
    <property type="match status" value="1"/>
</dbReference>
<protein>
    <recommendedName>
        <fullName evidence="1">RNase H type-1 domain-containing protein</fullName>
    </recommendedName>
</protein>
<dbReference type="Gramene" id="TraesCS4B03G0223500.1">
    <property type="protein sequence ID" value="TraesCS4B03G0223500.1.CDS1"/>
    <property type="gene ID" value="TraesCS4B03G0223500"/>
</dbReference>
<dbReference type="InterPro" id="IPR044730">
    <property type="entry name" value="RNase_H-like_dom_plant"/>
</dbReference>
<dbReference type="Gramene" id="TraesROB_scaffold_001466_01G000300.1">
    <property type="protein sequence ID" value="TraesROB_scaffold_001466_01G000300.1"/>
    <property type="gene ID" value="TraesROB_scaffold_001466_01G000300"/>
</dbReference>
<dbReference type="AlphaFoldDB" id="A0A3B6IN69"/>
<dbReference type="InterPro" id="IPR012337">
    <property type="entry name" value="RNaseH-like_sf"/>
</dbReference>
<reference evidence="2" key="1">
    <citation type="submission" date="2018-08" db="EMBL/GenBank/DDBJ databases">
        <authorList>
            <person name="Rossello M."/>
        </authorList>
    </citation>
    <scope>NUCLEOTIDE SEQUENCE [LARGE SCALE GENOMIC DNA]</scope>
    <source>
        <strain evidence="2">cv. Chinese Spring</strain>
    </source>
</reference>
<dbReference type="Gramene" id="TraesCS4B02G097700.1">
    <property type="protein sequence ID" value="TraesCS4B02G097700.1.cds1"/>
    <property type="gene ID" value="TraesCS4B02G097700"/>
</dbReference>